<dbReference type="Pfam" id="PF01553">
    <property type="entry name" value="Acyltransferase"/>
    <property type="match status" value="1"/>
</dbReference>
<dbReference type="GO" id="GO:0012505">
    <property type="term" value="C:endomembrane system"/>
    <property type="evidence" value="ECO:0007669"/>
    <property type="project" value="UniProtKB-SubCell"/>
</dbReference>
<evidence type="ECO:0000256" key="1">
    <source>
        <dbReference type="ARBA" id="ARBA00004184"/>
    </source>
</evidence>
<name>A0A3Q0ITB2_DIACI</name>
<evidence type="ECO:0000259" key="2">
    <source>
        <dbReference type="SMART" id="SM00563"/>
    </source>
</evidence>
<dbReference type="RefSeq" id="XP_026679506.1">
    <property type="nucleotide sequence ID" value="XM_026823705.1"/>
</dbReference>
<dbReference type="STRING" id="121845.A0A3Q0ITB2"/>
<sequence length="459" mass="52571">MSISNKPSGGRSLKHFVDILEPRRHGSDLAWVFRSMELTKAYDQLRSLSHPDVIKYNVLESEETASIIHEFSLELSLPKEQIRLQVLDILNEIGYGRSLTVVRWLGLLLVKILKKTRTSVYVNEEQLNKLRKQWGDNPVLFLPSHRSYGDFILMALLCFHYNIEIPCVAAGMDFHSMFLMGNMLRGCSAYFMRRTYGTDKLYWRVFDVYVQALVTSCVAPLEFFIEGTRSRTGKSLYPKLGKCSGFFSRFQIPRHRTQVYGNSYHVSAVRLWNSLHRDIRDSQSLGELGFIKAVNTLNEQYGKICMDFADPISVRQFLASVNTQLHSNRELCLAHHVLKRQQNSSVISPFNVLSILLSHHYIHRPHLHSPSPPVVLTQATSFLTWFSGILENFGALVDIPKENVPFALEDCMEVHKSLVHISRDENTREKVLCVTPTRMNVTAIDSSKLKGVLHVFTVE</sequence>
<dbReference type="InterPro" id="IPR022284">
    <property type="entry name" value="GPAT/DHAPAT"/>
</dbReference>
<dbReference type="SUPFAM" id="SSF69593">
    <property type="entry name" value="Glycerol-3-phosphate (1)-acyltransferase"/>
    <property type="match status" value="1"/>
</dbReference>
<dbReference type="GO" id="GO:0008654">
    <property type="term" value="P:phospholipid biosynthetic process"/>
    <property type="evidence" value="ECO:0007669"/>
    <property type="project" value="TreeGrafter"/>
</dbReference>
<dbReference type="GO" id="GO:0004366">
    <property type="term" value="F:glycerol-3-phosphate O-acyltransferase activity"/>
    <property type="evidence" value="ECO:0007669"/>
    <property type="project" value="TreeGrafter"/>
</dbReference>
<comment type="subcellular location">
    <subcellularLocation>
        <location evidence="1">Endomembrane system</location>
        <topology evidence="1">Peripheral membrane protein</topology>
    </subcellularLocation>
</comment>
<gene>
    <name evidence="4" type="primary">LOC103509326</name>
</gene>
<evidence type="ECO:0000313" key="3">
    <source>
        <dbReference type="Proteomes" id="UP000079169"/>
    </source>
</evidence>
<keyword evidence="3" id="KW-1185">Reference proteome</keyword>
<dbReference type="GO" id="GO:0005778">
    <property type="term" value="C:peroxisomal membrane"/>
    <property type="evidence" value="ECO:0007669"/>
    <property type="project" value="TreeGrafter"/>
</dbReference>
<dbReference type="Proteomes" id="UP000079169">
    <property type="component" value="Unplaced"/>
</dbReference>
<feature type="domain" description="Phospholipid/glycerol acyltransferase" evidence="2">
    <location>
        <begin position="139"/>
        <end position="274"/>
    </location>
</feature>
<organism evidence="3 4">
    <name type="scientific">Diaphorina citri</name>
    <name type="common">Asian citrus psyllid</name>
    <dbReference type="NCBI Taxonomy" id="121845"/>
    <lineage>
        <taxon>Eukaryota</taxon>
        <taxon>Metazoa</taxon>
        <taxon>Ecdysozoa</taxon>
        <taxon>Arthropoda</taxon>
        <taxon>Hexapoda</taxon>
        <taxon>Insecta</taxon>
        <taxon>Pterygota</taxon>
        <taxon>Neoptera</taxon>
        <taxon>Paraneoptera</taxon>
        <taxon>Hemiptera</taxon>
        <taxon>Sternorrhyncha</taxon>
        <taxon>Psylloidea</taxon>
        <taxon>Psyllidae</taxon>
        <taxon>Diaphorininae</taxon>
        <taxon>Diaphorina</taxon>
    </lineage>
</organism>
<evidence type="ECO:0000313" key="4">
    <source>
        <dbReference type="RefSeq" id="XP_026679506.1"/>
    </source>
</evidence>
<dbReference type="InterPro" id="IPR045520">
    <property type="entry name" value="GPAT/DHAPAT_C"/>
</dbReference>
<protein>
    <submittedName>
        <fullName evidence="4">Dihydroxyacetone phosphate acyltransferase-like</fullName>
    </submittedName>
</protein>
<dbReference type="InterPro" id="IPR002123">
    <property type="entry name" value="Plipid/glycerol_acylTrfase"/>
</dbReference>
<dbReference type="GO" id="GO:0008611">
    <property type="term" value="P:ether lipid biosynthetic process"/>
    <property type="evidence" value="ECO:0007669"/>
    <property type="project" value="TreeGrafter"/>
</dbReference>
<dbReference type="GeneID" id="103509326"/>
<dbReference type="PaxDb" id="121845-A0A3Q0ITB2"/>
<dbReference type="Pfam" id="PF19277">
    <property type="entry name" value="GPAT_C"/>
    <property type="match status" value="1"/>
</dbReference>
<dbReference type="GO" id="GO:0016287">
    <property type="term" value="F:glycerone-phosphate O-acyltransferase activity"/>
    <property type="evidence" value="ECO:0007669"/>
    <property type="project" value="TreeGrafter"/>
</dbReference>
<dbReference type="GO" id="GO:0031966">
    <property type="term" value="C:mitochondrial membrane"/>
    <property type="evidence" value="ECO:0007669"/>
    <property type="project" value="TreeGrafter"/>
</dbReference>
<dbReference type="PANTHER" id="PTHR12563">
    <property type="entry name" value="GLYCEROL-3-PHOSPHATE ACYLTRANSFERASE"/>
    <property type="match status" value="1"/>
</dbReference>
<accession>A0A3Q0ITB2</accession>
<dbReference type="SMART" id="SM00563">
    <property type="entry name" value="PlsC"/>
    <property type="match status" value="1"/>
</dbReference>
<dbReference type="GO" id="GO:0019432">
    <property type="term" value="P:triglyceride biosynthetic process"/>
    <property type="evidence" value="ECO:0007669"/>
    <property type="project" value="TreeGrafter"/>
</dbReference>
<dbReference type="KEGG" id="dci:103509326"/>
<dbReference type="AlphaFoldDB" id="A0A3Q0ITB2"/>
<reference evidence="4" key="1">
    <citation type="submission" date="2025-08" db="UniProtKB">
        <authorList>
            <consortium name="RefSeq"/>
        </authorList>
    </citation>
    <scope>IDENTIFICATION</scope>
</reference>
<proteinExistence type="predicted"/>
<dbReference type="GO" id="GO:0006631">
    <property type="term" value="P:fatty acid metabolic process"/>
    <property type="evidence" value="ECO:0007669"/>
    <property type="project" value="TreeGrafter"/>
</dbReference>
<dbReference type="PANTHER" id="PTHR12563:SF17">
    <property type="entry name" value="DIHYDROXYACETONE PHOSPHATE ACYLTRANSFERASE"/>
    <property type="match status" value="1"/>
</dbReference>